<evidence type="ECO:0000256" key="4">
    <source>
        <dbReference type="ARBA" id="ARBA00023136"/>
    </source>
</evidence>
<evidence type="ECO:0000313" key="7">
    <source>
        <dbReference type="EMBL" id="KFI82273.1"/>
    </source>
</evidence>
<dbReference type="Proteomes" id="UP000029050">
    <property type="component" value="Unassembled WGS sequence"/>
</dbReference>
<dbReference type="EMBL" id="JGZI01000009">
    <property type="protein sequence ID" value="KFI82273.1"/>
    <property type="molecule type" value="Genomic_DNA"/>
</dbReference>
<sequence>MDSTGGQKKDGLAYARMSAVDGTTHARRITRIYFRLRSVLLTVMACIGVLSLLLFIGATAFGLRPMVVISASMEPTVGVGSLILSVETPADSLLVGDVITVRAGDTKHMVTHRIVESGECRQGRCSFILKGDANIARDPHQVSIESAPRMWLVLPRVGYVIVWMRTWPGLITVALTLVSLLLLVVIVPRTGTRQG</sequence>
<dbReference type="eggNOG" id="COG0681">
    <property type="taxonomic scope" value="Bacteria"/>
</dbReference>
<keyword evidence="4 6" id="KW-0472">Membrane</keyword>
<dbReference type="SUPFAM" id="SSF51306">
    <property type="entry name" value="LexA/Signal peptidase"/>
    <property type="match status" value="1"/>
</dbReference>
<protein>
    <recommendedName>
        <fullName evidence="5">Signal peptidase I</fullName>
        <ecNumber evidence="5">3.4.21.89</ecNumber>
    </recommendedName>
</protein>
<keyword evidence="3 6" id="KW-1133">Transmembrane helix</keyword>
<keyword evidence="7" id="KW-0456">Lyase</keyword>
<dbReference type="GO" id="GO:0009003">
    <property type="term" value="F:signal peptidase activity"/>
    <property type="evidence" value="ECO:0007669"/>
    <property type="project" value="UniProtKB-EC"/>
</dbReference>
<organism evidence="7 8">
    <name type="scientific">Bifidobacterium psychraerophilum</name>
    <dbReference type="NCBI Taxonomy" id="218140"/>
    <lineage>
        <taxon>Bacteria</taxon>
        <taxon>Bacillati</taxon>
        <taxon>Actinomycetota</taxon>
        <taxon>Actinomycetes</taxon>
        <taxon>Bifidobacteriales</taxon>
        <taxon>Bifidobacteriaceae</taxon>
        <taxon>Bifidobacterium</taxon>
    </lineage>
</organism>
<dbReference type="InterPro" id="IPR001733">
    <property type="entry name" value="Peptidase_S26B"/>
</dbReference>
<gene>
    <name evidence="7" type="ORF">BPSY_1123</name>
</gene>
<dbReference type="GO" id="GO:0004252">
    <property type="term" value="F:serine-type endopeptidase activity"/>
    <property type="evidence" value="ECO:0007669"/>
    <property type="project" value="UniProtKB-UniRule"/>
</dbReference>
<dbReference type="PANTHER" id="PTHR10806">
    <property type="entry name" value="SIGNAL PEPTIDASE COMPLEX CATALYTIC SUBUNIT SEC11"/>
    <property type="match status" value="1"/>
</dbReference>
<dbReference type="GO" id="GO:0016020">
    <property type="term" value="C:membrane"/>
    <property type="evidence" value="ECO:0007669"/>
    <property type="project" value="UniProtKB-SubCell"/>
</dbReference>
<proteinExistence type="predicted"/>
<dbReference type="PANTHER" id="PTHR10806:SF6">
    <property type="entry name" value="SIGNAL PEPTIDASE COMPLEX CATALYTIC SUBUNIT SEC11"/>
    <property type="match status" value="1"/>
</dbReference>
<evidence type="ECO:0000256" key="6">
    <source>
        <dbReference type="SAM" id="Phobius"/>
    </source>
</evidence>
<dbReference type="GO" id="GO:0016829">
    <property type="term" value="F:lyase activity"/>
    <property type="evidence" value="ECO:0007669"/>
    <property type="project" value="UniProtKB-KW"/>
</dbReference>
<accession>A0A087CG73</accession>
<dbReference type="GO" id="GO:0006465">
    <property type="term" value="P:signal peptide processing"/>
    <property type="evidence" value="ECO:0007669"/>
    <property type="project" value="UniProtKB-UniRule"/>
</dbReference>
<keyword evidence="8" id="KW-1185">Reference proteome</keyword>
<evidence type="ECO:0000256" key="1">
    <source>
        <dbReference type="ARBA" id="ARBA00004370"/>
    </source>
</evidence>
<feature type="transmembrane region" description="Helical" evidence="6">
    <location>
        <begin position="38"/>
        <end position="63"/>
    </location>
</feature>
<dbReference type="EC" id="3.4.21.89" evidence="5"/>
<dbReference type="GeneID" id="98300333"/>
<dbReference type="STRING" id="218140.BPSY_1123"/>
<reference evidence="7 8" key="1">
    <citation type="submission" date="2014-03" db="EMBL/GenBank/DDBJ databases">
        <title>Genomics of Bifidobacteria.</title>
        <authorList>
            <person name="Ventura M."/>
            <person name="Milani C."/>
            <person name="Lugli G.A."/>
        </authorList>
    </citation>
    <scope>NUCLEOTIDE SEQUENCE [LARGE SCALE GENOMIC DNA]</scope>
    <source>
        <strain evidence="7 8">LMG 21775</strain>
    </source>
</reference>
<comment type="caution">
    <text evidence="7">The sequence shown here is derived from an EMBL/GenBank/DDBJ whole genome shotgun (WGS) entry which is preliminary data.</text>
</comment>
<dbReference type="NCBIfam" id="TIGR02228">
    <property type="entry name" value="sigpep_I_arch"/>
    <property type="match status" value="1"/>
</dbReference>
<name>A0A087CG73_9BIFI</name>
<dbReference type="InterPro" id="IPR019533">
    <property type="entry name" value="Peptidase_S26"/>
</dbReference>
<evidence type="ECO:0000256" key="2">
    <source>
        <dbReference type="ARBA" id="ARBA00022692"/>
    </source>
</evidence>
<dbReference type="InterPro" id="IPR036286">
    <property type="entry name" value="LexA/Signal_pep-like_sf"/>
</dbReference>
<evidence type="ECO:0000256" key="3">
    <source>
        <dbReference type="ARBA" id="ARBA00022989"/>
    </source>
</evidence>
<dbReference type="AlphaFoldDB" id="A0A087CG73"/>
<evidence type="ECO:0000256" key="5">
    <source>
        <dbReference type="NCBIfam" id="TIGR02228"/>
    </source>
</evidence>
<evidence type="ECO:0000313" key="8">
    <source>
        <dbReference type="Proteomes" id="UP000029050"/>
    </source>
</evidence>
<feature type="transmembrane region" description="Helical" evidence="6">
    <location>
        <begin position="167"/>
        <end position="187"/>
    </location>
</feature>
<comment type="subcellular location">
    <subcellularLocation>
        <location evidence="1">Membrane</location>
    </subcellularLocation>
</comment>
<dbReference type="RefSeq" id="WP_033494875.1">
    <property type="nucleotide sequence ID" value="NZ_JGZI01000009.1"/>
</dbReference>
<keyword evidence="2 6" id="KW-0812">Transmembrane</keyword>
<dbReference type="OrthoDB" id="3178064at2"/>
<dbReference type="CDD" id="cd06530">
    <property type="entry name" value="S26_SPase_I"/>
    <property type="match status" value="1"/>
</dbReference>